<dbReference type="Pfam" id="PF19704">
    <property type="entry name" value="DNAPKcs_CC5"/>
    <property type="match status" value="2"/>
</dbReference>
<dbReference type="GO" id="GO:0004674">
    <property type="term" value="F:protein serine/threonine kinase activity"/>
    <property type="evidence" value="ECO:0007669"/>
    <property type="project" value="TreeGrafter"/>
</dbReference>
<dbReference type="Pfam" id="PF20502">
    <property type="entry name" value="DNAPKcs_CC1-2"/>
    <property type="match status" value="1"/>
</dbReference>
<dbReference type="PROSITE" id="PS51189">
    <property type="entry name" value="FAT"/>
    <property type="match status" value="1"/>
</dbReference>
<accession>A0A1B6D2R2</accession>
<evidence type="ECO:0008006" key="6">
    <source>
        <dbReference type="Google" id="ProtNLM"/>
    </source>
</evidence>
<dbReference type="InterPro" id="IPR046803">
    <property type="entry name" value="DNAPKcs_CC1-2"/>
</dbReference>
<evidence type="ECO:0000259" key="4">
    <source>
        <dbReference type="PROSITE" id="PS51189"/>
    </source>
</evidence>
<dbReference type="Pfam" id="PF08163">
    <property type="entry name" value="DNAPKcs_CC3"/>
    <property type="match status" value="1"/>
</dbReference>
<dbReference type="PROSITE" id="PS50290">
    <property type="entry name" value="PI3_4_KINASE_3"/>
    <property type="match status" value="1"/>
</dbReference>
<dbReference type="GO" id="GO:0006303">
    <property type="term" value="P:double-strand break repair via nonhomologous end joining"/>
    <property type="evidence" value="ECO:0007669"/>
    <property type="project" value="InterPro"/>
</dbReference>
<dbReference type="InterPro" id="IPR045581">
    <property type="entry name" value="DNAPKcs_CC5"/>
</dbReference>
<dbReference type="SMART" id="SM01344">
    <property type="entry name" value="NUC194"/>
    <property type="match status" value="1"/>
</dbReference>
<organism evidence="5">
    <name type="scientific">Clastoptera arizonana</name>
    <name type="common">Arizona spittle bug</name>
    <dbReference type="NCBI Taxonomy" id="38151"/>
    <lineage>
        <taxon>Eukaryota</taxon>
        <taxon>Metazoa</taxon>
        <taxon>Ecdysozoa</taxon>
        <taxon>Arthropoda</taxon>
        <taxon>Hexapoda</taxon>
        <taxon>Insecta</taxon>
        <taxon>Pterygota</taxon>
        <taxon>Neoptera</taxon>
        <taxon>Paraneoptera</taxon>
        <taxon>Hemiptera</taxon>
        <taxon>Auchenorrhyncha</taxon>
        <taxon>Cercopoidea</taxon>
        <taxon>Clastopteridae</taxon>
        <taxon>Clastoptera</taxon>
    </lineage>
</organism>
<dbReference type="Pfam" id="PF20500">
    <property type="entry name" value="DNA-PKcs_N"/>
    <property type="match status" value="1"/>
</dbReference>
<evidence type="ECO:0000259" key="3">
    <source>
        <dbReference type="PROSITE" id="PS50290"/>
    </source>
</evidence>
<dbReference type="Gene3D" id="1.25.10.10">
    <property type="entry name" value="Leucine-rich Repeat Variant"/>
    <property type="match status" value="2"/>
</dbReference>
<dbReference type="EMBL" id="GEDC01017307">
    <property type="protein sequence ID" value="JAS19991.1"/>
    <property type="molecule type" value="Transcribed_RNA"/>
</dbReference>
<dbReference type="InterPro" id="IPR018936">
    <property type="entry name" value="PI3/4_kinase_CS"/>
</dbReference>
<keyword evidence="2" id="KW-0418">Kinase</keyword>
<proteinExistence type="predicted"/>
<feature type="non-terminal residue" evidence="5">
    <location>
        <position position="1"/>
    </location>
</feature>
<protein>
    <recommendedName>
        <fullName evidence="6">Non-specific serine/threonine protein kinase</fullName>
    </recommendedName>
</protein>
<evidence type="ECO:0000256" key="2">
    <source>
        <dbReference type="ARBA" id="ARBA00022777"/>
    </source>
</evidence>
<sequence>EEALSNIVTYKSYMPLWRNLLDLARDQKLLVKTGASSKLLSNISDKLYDEMIKTLLSLIDKLNVSVEIKTQDICDFSDIQQETEFGVGATSPGDITVLLNLADLYSELFLPASPQINKWIPKLIYNLITKSVSFPIIGGFYKLLTFVLKAADELQFFFNGYPDDDREVEWTGQYITKFLEDVVIKLQQYKGDLQISCLQTVMVTPIKILEPLLELITPTLLVVFSVGRSFLELAHKGMDALERWQKSKEIPAERLNKILVQVLPSFDPFLRSRGCFENLDSVSKIHIPRSQMKRQKLLTEESELTKLQKRMLLFLSCLDTPTCLSLLDQELTAVGWSSDKFLNVMIPFPDVNMNIYLDDVLPRVIELALSSDRTTRSAAGELLHAIIMVILAKGQEIERLFTESLIQVFQHLAPALLQLGSHPDLLTYQLFHPLVIQITHWLSSKWMYASSLSDVFLEAVWDGLTHITETSVREFSAECLREFVSWSIKQLSDADLEKHQLNIKAVTKQINTYCLHPSPHKRFGAALAFNNLYKILREHDVLIDVFWLELFYHFMRNLALSEIEDTDQTLQALDHLERVVREKSDLLNKVFEKSRRRVPREVKGPLLKDFLNWLVEQCASTHEIFRKKCMSLIQNLARHIPGCDMVSEFLQGSQMTNLSFSVGFGTYFLQPRPSSGCNVSMTSVTLWLNQLLASLDCYEWMVRQGFKQKVNLLSPGKSSFFEATEYLMMISLASATSVMENLRGEMILEIDLSPKEEHDFKLTKCKVIIQLFKFVTNKSCIDDLPDDFWSSDWWKLVGCCILTPNKVGFGIITQHLLRNMTEIMLSLLETLSIKLNHRLHYLFMTLNNIPCESCESVCEKIIPILKCGLNITEELKNQICGFTILQKSGLFSSLHMGSSWNGEVIMIAIFSGISDSQGQSVELTISTLNFVQSLINFAFLLEVDVYLTLHSMLDNTSLTDCKTFSKTTSGEYFTRLFKSQLFEYLLADTHMSYVDYLFSELNQYSVDLITLLLKYCEYSPTASTKKWRIRDFIAKLSSCWDQLEVWAGNDTGLQQKLVDIATCASKCYSVTNGCFCYSDETRPIYTWILSNIGASKEVLCLRSKIKFLALLPTVARDTETDNDLMSTLNSLKSEHFPLTYSEFKKDSIEAGTYQLAFQQMLSALVQSGNLDILRCIISETRTDEDHPCKEDIQKSLSSFIRKLSLQKQSEVLDTVFEIFNVQRHTGRLIVLHIFLITLIKAALPNSVINFFSKTINWILNNCKENLEIRDLNKAREQLQRKIGAFTLIGTMFGSLNNSDFSTQSKIIQASGMLEEKKLAKIVLKISKDVRMLVSSFDDSTYIELFRLFQCSAYKAVISIISNGVWNTVDVYRGFIFEETPNQKIWCHIVPMHTEFSFPVDFDTLPKRKKQLIDIKTTILKSEFSSHNRSFGSLSVLSSPSPFLSTLTEDITKYDFTGYSLRSCEDVVLARERKENLGNIVVELSTNDLNQHECMATLCGVVNFITKSNFYPLPENDQDLKLPPWMDALRKSLESVAQHKNNKIYIIKLILNCENCFHPYAKFWFAPIIQCIIDKCLGNDINYMIADVIEMLTKWRDVAKPNRSFERFQVKSLLEFLIRNCPKERNDIYKYNFHLISLVLFAWEPSVPYELLLQITTPPLGNKSLIDQRNIEIGLKIACHMLMYDCFPFGETEKSRYYAALLANLQSTDKTVIKLCADILGRIFKKVGELSGEDQNLFEEVCTVLRQNIRNDTIPGNLDRFILCLHGINKHYELIGSRFVVHCKDLLPSLPPSGRVSTLEVLNTISDYNLIDLMPIFLDLLKKDHEETIVAVLKLIQKQLPLVEDKEEVLSKVFELSEHANAECREVVYKITQNYYERKVATKDSNRNIFEACKEILIKGLVDTDVKLQEQVYRFWNEAGKLSPTTSSRFVDVTSALYSPKEEYHFLSTALCLFLESAVTNPYCNNTKVFSNPLTNCTFEPYSMTTDWRAQHTLLAPMFAQTISSYIPALISSSQSANVRATPSSLAFAPTLQSDDGMMDVSSSSSTSSTFLASQTSVLSQSQNSDNDIGVFAEPKWIRCIRSKEKISRSMADKNIQENVKRQKMMAERHKKRDAQVTLVRSYRIGDFPDIEIKYIDLIKPLQLLVKRDSIIARQIFVLFYKSLNMEPNISAEFSSAVNNILQTSTQYEPSAIASILEVLIESDDFSIDYGNITKVCKNSKLLPLGSILLEKRLLADKFEPPPAKRARGSSNQLKQQNLWVQLAEIYRSLGEADIVKGIFEGEMATSCGSEVQNALRDESIGYWDGALESYTKAIKTAGNSNVMNDFLFEASFKCCEYMADWDSLKTNIKDQVNDLNDIWNDSWSLDHYLPWLFTSEINEALIGRSDPKDFIAKVHEWASEADKEDHMKNRIGESLCIIYLIKNDMERSKLYSDNNLMQFIENWAQLDNLQRKLRAQKLFQLQLIMEIHHFVSLPLEFSKWRNSVKELLQHWSNNSASNLDSLSNWEARALYRHFFAKKFESQLNEDSKNELKNALLSTQLSLIDCAIKQKNYHFAKKYIPFAHKQVKGFENDLTLRFSQAKLLEAQLYEGKEEVELTIGATNCLSDVINNDLHLLTPTLQIKFYRQVAKLCSCLEMLLIKDPSMLIEISSKAVYELESFIGIQERHGDEDFVKLLHEKAFNNLKEAVKIANENTEDGIDLSNITGAYFELAKFASQGQHKNETVMIESLLKAMKFGSCEARQLFPSLLQLGTLTTTNATLFKEESELVPEWMFLQWVPQLLSSLDSSNDHVLGDLLARITKCYPAAILFPFHLSCEMFENSPNKPQAKTIERLSSLLPQTPSMKALVDALTCLNKPNNILLYHLKKLKDNINNNLEIIKTYQILNKDCFVSEDDAELKGELFKSNTKYKVLIEQVIEISRTDQTKALIDLNKLIEEVSKEKRTKGDLLLKNYSPFLDSFSQIKHGDIEIPGQYTGTSRPLPGKHIMISGFKSQVKIMQSLTSPVRITIIGNDGKERHYLVKFGEDLRQDQRIQQLFGVMNQTLITNLET</sequence>
<dbReference type="GO" id="GO:0005634">
    <property type="term" value="C:nucleus"/>
    <property type="evidence" value="ECO:0007669"/>
    <property type="project" value="InterPro"/>
</dbReference>
<dbReference type="InterPro" id="IPR011009">
    <property type="entry name" value="Kinase-like_dom_sf"/>
</dbReference>
<dbReference type="InterPro" id="IPR012582">
    <property type="entry name" value="DNAPKcs_CC3"/>
</dbReference>
<dbReference type="InterPro" id="IPR050517">
    <property type="entry name" value="DDR_Repair_Kinase"/>
</dbReference>
<dbReference type="InterPro" id="IPR046804">
    <property type="entry name" value="DNA-PKcs_N"/>
</dbReference>
<gene>
    <name evidence="5" type="ORF">g.30080</name>
</gene>
<dbReference type="SUPFAM" id="SSF48371">
    <property type="entry name" value="ARM repeat"/>
    <property type="match status" value="2"/>
</dbReference>
<dbReference type="InterPro" id="IPR014009">
    <property type="entry name" value="PIK_FAT"/>
</dbReference>
<dbReference type="PANTHER" id="PTHR11139">
    <property type="entry name" value="ATAXIA TELANGIECTASIA MUTATED ATM -RELATED"/>
    <property type="match status" value="1"/>
</dbReference>
<reference evidence="5" key="1">
    <citation type="submission" date="2015-12" db="EMBL/GenBank/DDBJ databases">
        <title>De novo transcriptome assembly of four potential Pierce s Disease insect vectors from Arizona vineyards.</title>
        <authorList>
            <person name="Tassone E.E."/>
        </authorList>
    </citation>
    <scope>NUCLEOTIDE SEQUENCE</scope>
</reference>
<name>A0A1B6D2R2_9HEMI</name>
<dbReference type="InterPro" id="IPR016024">
    <property type="entry name" value="ARM-type_fold"/>
</dbReference>
<evidence type="ECO:0000256" key="1">
    <source>
        <dbReference type="ARBA" id="ARBA00022679"/>
    </source>
</evidence>
<dbReference type="PROSITE" id="PS00915">
    <property type="entry name" value="PI3_4_KINASE_1"/>
    <property type="match status" value="1"/>
</dbReference>
<dbReference type="GO" id="GO:0000723">
    <property type="term" value="P:telomere maintenance"/>
    <property type="evidence" value="ECO:0007669"/>
    <property type="project" value="TreeGrafter"/>
</dbReference>
<dbReference type="InterPro" id="IPR000403">
    <property type="entry name" value="PI3/4_kinase_cat_dom"/>
</dbReference>
<keyword evidence="1" id="KW-0808">Transferase</keyword>
<dbReference type="InterPro" id="IPR011989">
    <property type="entry name" value="ARM-like"/>
</dbReference>
<dbReference type="SUPFAM" id="SSF56112">
    <property type="entry name" value="Protein kinase-like (PK-like)"/>
    <property type="match status" value="1"/>
</dbReference>
<evidence type="ECO:0000313" key="5">
    <source>
        <dbReference type="EMBL" id="JAS19991.1"/>
    </source>
</evidence>
<dbReference type="PANTHER" id="PTHR11139:SF68">
    <property type="entry name" value="DNA-DEPENDENT PROTEIN KINASE CATALYTIC SUBUNIT"/>
    <property type="match status" value="1"/>
</dbReference>
<dbReference type="Gene3D" id="3.30.1010.10">
    <property type="entry name" value="Phosphatidylinositol 3-kinase Catalytic Subunit, Chain A, domain 4"/>
    <property type="match status" value="1"/>
</dbReference>
<feature type="non-terminal residue" evidence="5">
    <location>
        <position position="3049"/>
    </location>
</feature>
<feature type="domain" description="PI3K/PI4K catalytic" evidence="3">
    <location>
        <begin position="2990"/>
        <end position="3049"/>
    </location>
</feature>
<feature type="domain" description="FAT" evidence="4">
    <location>
        <begin position="2242"/>
        <end position="2817"/>
    </location>
</feature>